<evidence type="ECO:0000259" key="2">
    <source>
        <dbReference type="Pfam" id="PF07833"/>
    </source>
</evidence>
<protein>
    <recommendedName>
        <fullName evidence="2">Copper amine oxidase-like N-terminal domain-containing protein</fullName>
    </recommendedName>
</protein>
<keyword evidence="4" id="KW-1185">Reference proteome</keyword>
<comment type="caution">
    <text evidence="3">The sequence shown here is derived from an EMBL/GenBank/DDBJ whole genome shotgun (WGS) entry which is preliminary data.</text>
</comment>
<keyword evidence="1" id="KW-0732">Signal</keyword>
<dbReference type="AlphaFoldDB" id="W7YU29"/>
<feature type="signal peptide" evidence="1">
    <location>
        <begin position="1"/>
        <end position="25"/>
    </location>
</feature>
<evidence type="ECO:0000256" key="1">
    <source>
        <dbReference type="SAM" id="SignalP"/>
    </source>
</evidence>
<dbReference type="RefSeq" id="WP_036653388.1">
    <property type="nucleotide sequence ID" value="NZ_BAVZ01000033.1"/>
</dbReference>
<organism evidence="3 4">
    <name type="scientific">Paenibacillus pini JCM 16418</name>
    <dbReference type="NCBI Taxonomy" id="1236976"/>
    <lineage>
        <taxon>Bacteria</taxon>
        <taxon>Bacillati</taxon>
        <taxon>Bacillota</taxon>
        <taxon>Bacilli</taxon>
        <taxon>Bacillales</taxon>
        <taxon>Paenibacillaceae</taxon>
        <taxon>Paenibacillus</taxon>
    </lineage>
</organism>
<evidence type="ECO:0000313" key="3">
    <source>
        <dbReference type="EMBL" id="GAF10713.1"/>
    </source>
</evidence>
<dbReference type="SUPFAM" id="SSF55383">
    <property type="entry name" value="Copper amine oxidase, domain N"/>
    <property type="match status" value="1"/>
</dbReference>
<name>W7YU29_9BACL</name>
<feature type="chain" id="PRO_5004907500" description="Copper amine oxidase-like N-terminal domain-containing protein" evidence="1">
    <location>
        <begin position="26"/>
        <end position="165"/>
    </location>
</feature>
<dbReference type="InterPro" id="IPR036582">
    <property type="entry name" value="Mao_N_sf"/>
</dbReference>
<dbReference type="STRING" id="1236976.JCM16418_4932"/>
<feature type="domain" description="Copper amine oxidase-like N-terminal" evidence="2">
    <location>
        <begin position="19"/>
        <end position="79"/>
    </location>
</feature>
<dbReference type="Pfam" id="PF07833">
    <property type="entry name" value="Cu_amine_oxidN1"/>
    <property type="match status" value="1"/>
</dbReference>
<reference evidence="3 4" key="1">
    <citation type="journal article" date="2014" name="Genome Announc.">
        <title>Draft Genome Sequence of Paenibacillus pini JCM 16418T, Isolated from the Rhizosphere of Pine Tree.</title>
        <authorList>
            <person name="Yuki M."/>
            <person name="Oshima K."/>
            <person name="Suda W."/>
            <person name="Oshida Y."/>
            <person name="Kitamura K."/>
            <person name="Iida Y."/>
            <person name="Hattori M."/>
            <person name="Ohkuma M."/>
        </authorList>
    </citation>
    <scope>NUCLEOTIDE SEQUENCE [LARGE SCALE GENOMIC DNA]</scope>
    <source>
        <strain evidence="3 4">JCM 16418</strain>
    </source>
</reference>
<dbReference type="OrthoDB" id="574706at2"/>
<dbReference type="Gene3D" id="3.30.457.10">
    <property type="entry name" value="Copper amine oxidase-like, N-terminal domain"/>
    <property type="match status" value="1"/>
</dbReference>
<evidence type="ECO:0000313" key="4">
    <source>
        <dbReference type="Proteomes" id="UP000019364"/>
    </source>
</evidence>
<gene>
    <name evidence="3" type="ORF">JCM16418_4932</name>
</gene>
<dbReference type="InterPro" id="IPR012854">
    <property type="entry name" value="Cu_amine_oxidase-like_N"/>
</dbReference>
<dbReference type="Proteomes" id="UP000019364">
    <property type="component" value="Unassembled WGS sequence"/>
</dbReference>
<sequence length="165" mass="18235">MKDKIKGLVLGITIGTMLTGTAAFAANGTSIKAVIQKMNIYVDGSKKINTDAISYKGTTYVPVRAIGNSIGKQVGLQGDNLYIGKQPTVKVTQDRAIDLVYKKIKKDADKYKLRFMIDGEENNKYTVWAYEQMSDHTATYGWYYVNKNTGKVTKMDIASGEEVDA</sequence>
<dbReference type="eggNOG" id="COG0760">
    <property type="taxonomic scope" value="Bacteria"/>
</dbReference>
<proteinExistence type="predicted"/>
<accession>W7YU29</accession>
<dbReference type="EMBL" id="BAVZ01000033">
    <property type="protein sequence ID" value="GAF10713.1"/>
    <property type="molecule type" value="Genomic_DNA"/>
</dbReference>